<protein>
    <submittedName>
        <fullName evidence="2">Uncharacterized protein</fullName>
    </submittedName>
</protein>
<dbReference type="Proteomes" id="UP000240883">
    <property type="component" value="Unassembled WGS sequence"/>
</dbReference>
<gene>
    <name evidence="2" type="ORF">BS50DRAFT_398396</name>
</gene>
<name>A0A2T2NK60_CORCC</name>
<organism evidence="2 3">
    <name type="scientific">Corynespora cassiicola Philippines</name>
    <dbReference type="NCBI Taxonomy" id="1448308"/>
    <lineage>
        <taxon>Eukaryota</taxon>
        <taxon>Fungi</taxon>
        <taxon>Dikarya</taxon>
        <taxon>Ascomycota</taxon>
        <taxon>Pezizomycotina</taxon>
        <taxon>Dothideomycetes</taxon>
        <taxon>Pleosporomycetidae</taxon>
        <taxon>Pleosporales</taxon>
        <taxon>Corynesporascaceae</taxon>
        <taxon>Corynespora</taxon>
    </lineage>
</organism>
<keyword evidence="1" id="KW-0472">Membrane</keyword>
<reference evidence="2 3" key="1">
    <citation type="journal article" date="2018" name="Front. Microbiol.">
        <title>Genome-Wide Analysis of Corynespora cassiicola Leaf Fall Disease Putative Effectors.</title>
        <authorList>
            <person name="Lopez D."/>
            <person name="Ribeiro S."/>
            <person name="Label P."/>
            <person name="Fumanal B."/>
            <person name="Venisse J.S."/>
            <person name="Kohler A."/>
            <person name="de Oliveira R.R."/>
            <person name="Labutti K."/>
            <person name="Lipzen A."/>
            <person name="Lail K."/>
            <person name="Bauer D."/>
            <person name="Ohm R.A."/>
            <person name="Barry K.W."/>
            <person name="Spatafora J."/>
            <person name="Grigoriev I.V."/>
            <person name="Martin F.M."/>
            <person name="Pujade-Renaud V."/>
        </authorList>
    </citation>
    <scope>NUCLEOTIDE SEQUENCE [LARGE SCALE GENOMIC DNA]</scope>
    <source>
        <strain evidence="2 3">Philippines</strain>
    </source>
</reference>
<evidence type="ECO:0000313" key="3">
    <source>
        <dbReference type="Proteomes" id="UP000240883"/>
    </source>
</evidence>
<keyword evidence="1" id="KW-1133">Transmembrane helix</keyword>
<accession>A0A2T2NK60</accession>
<sequence>MICMIRPPFFVFLRHGAGVICLIFLHLLWPLECSSGSPIKGDGEERGKVGGDEEGAWGGRNGYGGYGNARWNDTNSRSAEEVFRVHRESRINRMQIISNVTFFFLLFRTCHVGSPQDVEMWDGVEKGVDGSGG</sequence>
<evidence type="ECO:0000256" key="1">
    <source>
        <dbReference type="SAM" id="Phobius"/>
    </source>
</evidence>
<dbReference type="EMBL" id="KZ678136">
    <property type="protein sequence ID" value="PSN65824.1"/>
    <property type="molecule type" value="Genomic_DNA"/>
</dbReference>
<keyword evidence="1" id="KW-0812">Transmembrane</keyword>
<feature type="transmembrane region" description="Helical" evidence="1">
    <location>
        <begin position="12"/>
        <end position="31"/>
    </location>
</feature>
<proteinExistence type="predicted"/>
<dbReference type="AlphaFoldDB" id="A0A2T2NK60"/>
<keyword evidence="3" id="KW-1185">Reference proteome</keyword>
<evidence type="ECO:0000313" key="2">
    <source>
        <dbReference type="EMBL" id="PSN65824.1"/>
    </source>
</evidence>